<keyword evidence="2" id="KW-1185">Reference proteome</keyword>
<gene>
    <name evidence="1" type="ORF">LSAA_10794</name>
</gene>
<reference evidence="1" key="1">
    <citation type="submission" date="2021-02" db="EMBL/GenBank/DDBJ databases">
        <authorList>
            <person name="Bekaert M."/>
        </authorList>
    </citation>
    <scope>NUCLEOTIDE SEQUENCE</scope>
    <source>
        <strain evidence="1">IoA-00</strain>
    </source>
</reference>
<dbReference type="EMBL" id="HG994584">
    <property type="protein sequence ID" value="CAF2950491.1"/>
    <property type="molecule type" value="Genomic_DNA"/>
</dbReference>
<dbReference type="AlphaFoldDB" id="A0A7R8CW54"/>
<evidence type="ECO:0000313" key="1">
    <source>
        <dbReference type="EMBL" id="CAF2950491.1"/>
    </source>
</evidence>
<dbReference type="Proteomes" id="UP000675881">
    <property type="component" value="Chromosome 5"/>
</dbReference>
<accession>A0A7R8CW54</accession>
<evidence type="ECO:0000313" key="2">
    <source>
        <dbReference type="Proteomes" id="UP000675881"/>
    </source>
</evidence>
<name>A0A7R8CW54_LEPSM</name>
<proteinExistence type="predicted"/>
<organism evidence="1 2">
    <name type="scientific">Lepeophtheirus salmonis</name>
    <name type="common">Salmon louse</name>
    <name type="synonym">Caligus salmonis</name>
    <dbReference type="NCBI Taxonomy" id="72036"/>
    <lineage>
        <taxon>Eukaryota</taxon>
        <taxon>Metazoa</taxon>
        <taxon>Ecdysozoa</taxon>
        <taxon>Arthropoda</taxon>
        <taxon>Crustacea</taxon>
        <taxon>Multicrustacea</taxon>
        <taxon>Hexanauplia</taxon>
        <taxon>Copepoda</taxon>
        <taxon>Siphonostomatoida</taxon>
        <taxon>Caligidae</taxon>
        <taxon>Lepeophtheirus</taxon>
    </lineage>
</organism>
<protein>
    <submittedName>
        <fullName evidence="1">(salmon louse) hypothetical protein</fullName>
    </submittedName>
</protein>
<sequence length="118" mass="14022">MEKVYDDSAWLNLMEQYKKCQDDVEAKKLQLSEELIRLEELKDRTTHIIESKKQATEDLKELFFKMDPKMAELELLDITHKSRTMTLDKAKESLIKLKKRTRYVGALHRYETNSTDVV</sequence>